<dbReference type="EMBL" id="CP003257">
    <property type="protein sequence ID" value="AEX84764.1"/>
    <property type="molecule type" value="Genomic_DNA"/>
</dbReference>
<dbReference type="Proteomes" id="UP000007161">
    <property type="component" value="Chromosome"/>
</dbReference>
<proteinExistence type="predicted"/>
<dbReference type="HOGENOM" id="CLU_2423463_0_0_0"/>
<reference evidence="3" key="2">
    <citation type="submission" date="2012-01" db="EMBL/GenBank/DDBJ databases">
        <title>Complete sequence of chromosome of Marinitoga piezophila KA3.</title>
        <authorList>
            <person name="Lucas S."/>
            <person name="Han J."/>
            <person name="Lapidus A."/>
            <person name="Cheng J.-F."/>
            <person name="Goodwin L."/>
            <person name="Pitluck S."/>
            <person name="Peters L."/>
            <person name="Mikhailova N."/>
            <person name="Teshima H."/>
            <person name="Detter J.C."/>
            <person name="Han C."/>
            <person name="Tapia R."/>
            <person name="Land M."/>
            <person name="Hauser L."/>
            <person name="Kyrpides N."/>
            <person name="Ivanova N."/>
            <person name="Pagani I."/>
            <person name="Jebbar M."/>
            <person name="Vannier P."/>
            <person name="Oger P."/>
            <person name="Cario A."/>
            <person name="Bartlett D."/>
            <person name="Noll K.M."/>
            <person name="Woyke T."/>
        </authorList>
    </citation>
    <scope>NUCLEOTIDE SEQUENCE [LARGE SCALE GENOMIC DNA]</scope>
    <source>
        <strain evidence="3">DSM 14283 / JCM 11233 / KA3</strain>
    </source>
</reference>
<evidence type="ECO:0000256" key="1">
    <source>
        <dbReference type="SAM" id="Coils"/>
    </source>
</evidence>
<reference evidence="2 3" key="1">
    <citation type="journal article" date="2012" name="J. Bacteriol.">
        <title>Complete Genome Sequence of the Thermophilic, Piezophilic, Heterotrophic Bacterium Marinitoga piezophila KA3.</title>
        <authorList>
            <person name="Lucas S."/>
            <person name="Han J."/>
            <person name="Lapidus A."/>
            <person name="Cheng J.F."/>
            <person name="Goodwin L.A."/>
            <person name="Pitluck S."/>
            <person name="Peters L."/>
            <person name="Mikhailova N."/>
            <person name="Teshima H."/>
            <person name="Detter J.C."/>
            <person name="Han C."/>
            <person name="Tapia R."/>
            <person name="Land M."/>
            <person name="Hauser L."/>
            <person name="Kyrpides N.C."/>
            <person name="Ivanova N."/>
            <person name="Pagani I."/>
            <person name="Vannier P."/>
            <person name="Oger P."/>
            <person name="Bartlett D.H."/>
            <person name="Noll K.M."/>
            <person name="Woyke T."/>
            <person name="Jebbar M."/>
        </authorList>
    </citation>
    <scope>NUCLEOTIDE SEQUENCE [LARGE SCALE GENOMIC DNA]</scope>
    <source>
        <strain evidence="3">DSM 14283 / JCM 11233 / KA3</strain>
    </source>
</reference>
<protein>
    <submittedName>
        <fullName evidence="2">Uncharacterized protein</fullName>
    </submittedName>
</protein>
<feature type="coiled-coil region" evidence="1">
    <location>
        <begin position="17"/>
        <end position="60"/>
    </location>
</feature>
<dbReference type="AlphaFoldDB" id="H2J436"/>
<organism evidence="2 3">
    <name type="scientific">Marinitoga piezophila (strain DSM 14283 / JCM 11233 / KA3)</name>
    <dbReference type="NCBI Taxonomy" id="443254"/>
    <lineage>
        <taxon>Bacteria</taxon>
        <taxon>Thermotogati</taxon>
        <taxon>Thermotogota</taxon>
        <taxon>Thermotogae</taxon>
        <taxon>Petrotogales</taxon>
        <taxon>Petrotogaceae</taxon>
        <taxon>Marinitoga</taxon>
    </lineage>
</organism>
<dbReference type="STRING" id="443254.Marpi_0313"/>
<keyword evidence="1" id="KW-0175">Coiled coil</keyword>
<evidence type="ECO:0000313" key="2">
    <source>
        <dbReference type="EMBL" id="AEX84764.1"/>
    </source>
</evidence>
<keyword evidence="3" id="KW-1185">Reference proteome</keyword>
<sequence>MINEELHLEYEYNLEALENIRRKKEKCISMIKNYENSIGNARNEEAKENIEEHIRQLHVELYKWIKLENFAKTNLANLSLYLERDEKHEKV</sequence>
<dbReference type="KEGG" id="mpz:Marpi_0313"/>
<name>H2J436_MARPK</name>
<gene>
    <name evidence="2" type="ordered locus">Marpi_0313</name>
</gene>
<accession>H2J436</accession>
<dbReference type="RefSeq" id="WP_014295836.1">
    <property type="nucleotide sequence ID" value="NC_016751.1"/>
</dbReference>
<evidence type="ECO:0000313" key="3">
    <source>
        <dbReference type="Proteomes" id="UP000007161"/>
    </source>
</evidence>